<organism evidence="1 2">
    <name type="scientific">Nepenthes gracilis</name>
    <name type="common">Slender pitcher plant</name>
    <dbReference type="NCBI Taxonomy" id="150966"/>
    <lineage>
        <taxon>Eukaryota</taxon>
        <taxon>Viridiplantae</taxon>
        <taxon>Streptophyta</taxon>
        <taxon>Embryophyta</taxon>
        <taxon>Tracheophyta</taxon>
        <taxon>Spermatophyta</taxon>
        <taxon>Magnoliopsida</taxon>
        <taxon>eudicotyledons</taxon>
        <taxon>Gunneridae</taxon>
        <taxon>Pentapetalae</taxon>
        <taxon>Caryophyllales</taxon>
        <taxon>Nepenthaceae</taxon>
        <taxon>Nepenthes</taxon>
    </lineage>
</organism>
<name>A0AAD3XGP9_NEPGR</name>
<keyword evidence="2" id="KW-1185">Reference proteome</keyword>
<gene>
    <name evidence="1" type="ORF">Nepgr_005709</name>
</gene>
<sequence length="105" mass="11441">MNAGVLLVVWFDINYLAVRGQGKMDRYKAASSILKLCVIILSLSTVVGRPNGVDGGIHEAKKIPALLDRLRATAGNCRDAVNKLRIRVRNVSSLLILSMSPENHS</sequence>
<reference evidence="1" key="1">
    <citation type="submission" date="2023-05" db="EMBL/GenBank/DDBJ databases">
        <title>Nepenthes gracilis genome sequencing.</title>
        <authorList>
            <person name="Fukushima K."/>
        </authorList>
    </citation>
    <scope>NUCLEOTIDE SEQUENCE</scope>
    <source>
        <strain evidence="1">SING2019-196</strain>
    </source>
</reference>
<dbReference type="Proteomes" id="UP001279734">
    <property type="component" value="Unassembled WGS sequence"/>
</dbReference>
<protein>
    <submittedName>
        <fullName evidence="1">Uncharacterized protein</fullName>
    </submittedName>
</protein>
<evidence type="ECO:0000313" key="2">
    <source>
        <dbReference type="Proteomes" id="UP001279734"/>
    </source>
</evidence>
<dbReference type="AlphaFoldDB" id="A0AAD3XGP9"/>
<dbReference type="EMBL" id="BSYO01000004">
    <property type="protein sequence ID" value="GMH03870.1"/>
    <property type="molecule type" value="Genomic_DNA"/>
</dbReference>
<comment type="caution">
    <text evidence="1">The sequence shown here is derived from an EMBL/GenBank/DDBJ whole genome shotgun (WGS) entry which is preliminary data.</text>
</comment>
<evidence type="ECO:0000313" key="1">
    <source>
        <dbReference type="EMBL" id="GMH03870.1"/>
    </source>
</evidence>
<accession>A0AAD3XGP9</accession>
<proteinExistence type="predicted"/>